<keyword evidence="1 5" id="KW-0963">Cytoplasm</keyword>
<dbReference type="GO" id="GO:0071885">
    <property type="term" value="F:N-terminal protein N-methyltransferase activity"/>
    <property type="evidence" value="ECO:0007669"/>
    <property type="project" value="UniProtKB-UniRule"/>
</dbReference>
<feature type="binding site" evidence="5">
    <location>
        <position position="162"/>
    </location>
    <ligand>
        <name>S-adenosyl-L-methionine</name>
        <dbReference type="ChEBI" id="CHEBI:59789"/>
    </ligand>
</feature>
<dbReference type="Proteomes" id="UP001316803">
    <property type="component" value="Unassembled WGS sequence"/>
</dbReference>
<feature type="binding site" evidence="5">
    <location>
        <begin position="83"/>
        <end position="85"/>
    </location>
    <ligand>
        <name>S-adenosyl-L-methionine</name>
        <dbReference type="ChEBI" id="CHEBI:59789"/>
    </ligand>
</feature>
<dbReference type="PANTHER" id="PTHR14614:SF10">
    <property type="entry name" value="PROTEIN N-TERMINAL AND LYSINE N-METHYLTRANSFERASE EFM7"/>
    <property type="match status" value="1"/>
</dbReference>
<keyword evidence="7" id="KW-1185">Reference proteome</keyword>
<sequence>MSSTDDESEALDIFTEPNDFYAPDKPATSSLYTTKQGTEIPLRLVGHNPLWGHLLWNAGRIIARYIEDNAAEVVTHKNVLELGAGAGLPSLICALHGAKKVVVTDYPDADLIENLRYNICHSIDHQYQHAIVAKGYLWGNDVQPLKAELTDPDTGFDVLILADILFNHSEHEKLILTMNQTLGGGIAARALVFFTPYRPWLLEKDLRFFELAKQAGFAVNKLFEHVMDKVMFPEDPGDETLRRTVFAYEVKWPT</sequence>
<proteinExistence type="inferred from homology"/>
<dbReference type="Pfam" id="PF10294">
    <property type="entry name" value="Methyltransf_16"/>
    <property type="match status" value="1"/>
</dbReference>
<dbReference type="EMBL" id="JAKLMC020000001">
    <property type="protein sequence ID" value="KAK5958529.1"/>
    <property type="molecule type" value="Genomic_DNA"/>
</dbReference>
<dbReference type="GO" id="GO:0032259">
    <property type="term" value="P:methylation"/>
    <property type="evidence" value="ECO:0007669"/>
    <property type="project" value="UniProtKB-KW"/>
</dbReference>
<dbReference type="HAMAP" id="MF_03223">
    <property type="entry name" value="Methyltr_EFM7"/>
    <property type="match status" value="1"/>
</dbReference>
<dbReference type="SUPFAM" id="SSF53335">
    <property type="entry name" value="S-adenosyl-L-methionine-dependent methyltransferases"/>
    <property type="match status" value="1"/>
</dbReference>
<feature type="binding site" evidence="5">
    <location>
        <position position="56"/>
    </location>
    <ligand>
        <name>S-adenosyl-L-methionine</name>
        <dbReference type="ChEBI" id="CHEBI:59789"/>
    </ligand>
</feature>
<evidence type="ECO:0000313" key="6">
    <source>
        <dbReference type="EMBL" id="KAK5958529.1"/>
    </source>
</evidence>
<keyword evidence="3 5" id="KW-0808">Transferase</keyword>
<comment type="similarity">
    <text evidence="5">Belongs to the class I-like SAM-binding methyltransferase superfamily. EFM7 family.</text>
</comment>
<dbReference type="Gene3D" id="3.40.50.150">
    <property type="entry name" value="Vaccinia Virus protein VP39"/>
    <property type="match status" value="1"/>
</dbReference>
<dbReference type="GO" id="GO:0005737">
    <property type="term" value="C:cytoplasm"/>
    <property type="evidence" value="ECO:0007669"/>
    <property type="project" value="UniProtKB-SubCell"/>
</dbReference>
<evidence type="ECO:0000313" key="7">
    <source>
        <dbReference type="Proteomes" id="UP001316803"/>
    </source>
</evidence>
<feature type="binding site" evidence="5">
    <location>
        <position position="138"/>
    </location>
    <ligand>
        <name>S-adenosyl-L-methionine</name>
        <dbReference type="ChEBI" id="CHEBI:59789"/>
    </ligand>
</feature>
<dbReference type="GO" id="GO:0016279">
    <property type="term" value="F:protein-lysine N-methyltransferase activity"/>
    <property type="evidence" value="ECO:0007669"/>
    <property type="project" value="UniProtKB-UniRule"/>
</dbReference>
<dbReference type="EC" id="2.1.1.-" evidence="5"/>
<name>A0AAN8ELH3_9EURO</name>
<evidence type="ECO:0000256" key="1">
    <source>
        <dbReference type="ARBA" id="ARBA00022490"/>
    </source>
</evidence>
<comment type="function">
    <text evidence="5">S-adenosyl-L-methionine-dependent protein methyltransferase that trimethylates the N-terminal glycine 'Gly-2' of elongation factor 1-alpha, before also catalyzing the mono- and dimethylation of 'Lys-3'.</text>
</comment>
<dbReference type="InterPro" id="IPR019410">
    <property type="entry name" value="Methyltransf_16"/>
</dbReference>
<evidence type="ECO:0000256" key="4">
    <source>
        <dbReference type="ARBA" id="ARBA00022691"/>
    </source>
</evidence>
<dbReference type="InterPro" id="IPR029063">
    <property type="entry name" value="SAM-dependent_MTases_sf"/>
</dbReference>
<evidence type="ECO:0000256" key="2">
    <source>
        <dbReference type="ARBA" id="ARBA00022603"/>
    </source>
</evidence>
<dbReference type="AlphaFoldDB" id="A0AAN8ELH3"/>
<keyword evidence="2 5" id="KW-0489">Methyltransferase</keyword>
<gene>
    <name evidence="5 6" type="primary">EFM7</name>
    <name evidence="6" type="ORF">OHC33_000372</name>
</gene>
<evidence type="ECO:0000256" key="3">
    <source>
        <dbReference type="ARBA" id="ARBA00022679"/>
    </source>
</evidence>
<dbReference type="InterPro" id="IPR025784">
    <property type="entry name" value="EFM7"/>
</dbReference>
<dbReference type="PANTHER" id="PTHR14614">
    <property type="entry name" value="HEPATOCELLULAR CARCINOMA-ASSOCIATED ANTIGEN"/>
    <property type="match status" value="1"/>
</dbReference>
<keyword evidence="4 5" id="KW-0949">S-adenosyl-L-methionine</keyword>
<reference evidence="6 7" key="1">
    <citation type="submission" date="2022-12" db="EMBL/GenBank/DDBJ databases">
        <title>Genomic features and morphological characterization of a novel Knufia sp. strain isolated from spacecraft assembly facility.</title>
        <authorList>
            <person name="Teixeira M."/>
            <person name="Chander A.M."/>
            <person name="Stajich J.E."/>
            <person name="Venkateswaran K."/>
        </authorList>
    </citation>
    <scope>NUCLEOTIDE SEQUENCE [LARGE SCALE GENOMIC DNA]</scope>
    <source>
        <strain evidence="6 7">FJI-L2-BK-P2</strain>
    </source>
</reference>
<comment type="subcellular location">
    <subcellularLocation>
        <location evidence="5">Cytoplasm</location>
    </subcellularLocation>
</comment>
<feature type="binding site" evidence="5">
    <location>
        <position position="105"/>
    </location>
    <ligand>
        <name>S-adenosyl-L-methionine</name>
        <dbReference type="ChEBI" id="CHEBI:59789"/>
    </ligand>
</feature>
<protein>
    <recommendedName>
        <fullName evidence="5">Protein N-terminal and lysine N-methyltransferase EFM7</fullName>
        <ecNumber evidence="5">2.1.1.-</ecNumber>
    </recommendedName>
    <alternativeName>
        <fullName evidence="5">Elongation factor methyltransferase 7</fullName>
    </alternativeName>
</protein>
<accession>A0AAN8ELH3</accession>
<comment type="caution">
    <text evidence="6">The sequence shown here is derived from an EMBL/GenBank/DDBJ whole genome shotgun (WGS) entry which is preliminary data.</text>
</comment>
<organism evidence="6 7">
    <name type="scientific">Knufia fluminis</name>
    <dbReference type="NCBI Taxonomy" id="191047"/>
    <lineage>
        <taxon>Eukaryota</taxon>
        <taxon>Fungi</taxon>
        <taxon>Dikarya</taxon>
        <taxon>Ascomycota</taxon>
        <taxon>Pezizomycotina</taxon>
        <taxon>Eurotiomycetes</taxon>
        <taxon>Chaetothyriomycetidae</taxon>
        <taxon>Chaetothyriales</taxon>
        <taxon>Trichomeriaceae</taxon>
        <taxon>Knufia</taxon>
    </lineage>
</organism>
<dbReference type="CDD" id="cd02440">
    <property type="entry name" value="AdoMet_MTases"/>
    <property type="match status" value="1"/>
</dbReference>
<evidence type="ECO:0000256" key="5">
    <source>
        <dbReference type="HAMAP-Rule" id="MF_03223"/>
    </source>
</evidence>
<dbReference type="PROSITE" id="PS51560">
    <property type="entry name" value="SAM_MT_NNT1"/>
    <property type="match status" value="1"/>
</dbReference>